<dbReference type="InterPro" id="IPR036402">
    <property type="entry name" value="EF-Ts_dimer_sf"/>
</dbReference>
<evidence type="ECO:0000313" key="10">
    <source>
        <dbReference type="EMBL" id="PPI88673.1"/>
    </source>
</evidence>
<dbReference type="InterPro" id="IPR014039">
    <property type="entry name" value="Transl_elong_EFTs/EF1B_dimer"/>
</dbReference>
<dbReference type="Pfam" id="PF00889">
    <property type="entry name" value="EF_TS"/>
    <property type="match status" value="1"/>
</dbReference>
<dbReference type="HAMAP" id="MF_00050">
    <property type="entry name" value="EF_Ts"/>
    <property type="match status" value="1"/>
</dbReference>
<evidence type="ECO:0000256" key="4">
    <source>
        <dbReference type="ARBA" id="ARBA00022768"/>
    </source>
</evidence>
<name>A0A2P5T285_9GAMM</name>
<dbReference type="OrthoDB" id="9808348at2"/>
<evidence type="ECO:0000256" key="5">
    <source>
        <dbReference type="ARBA" id="ARBA00022917"/>
    </source>
</evidence>
<evidence type="ECO:0000256" key="8">
    <source>
        <dbReference type="RuleBase" id="RU000643"/>
    </source>
</evidence>
<evidence type="ECO:0000259" key="9">
    <source>
        <dbReference type="Pfam" id="PF00889"/>
    </source>
</evidence>
<dbReference type="Gene3D" id="1.10.286.20">
    <property type="match status" value="1"/>
</dbReference>
<dbReference type="PROSITE" id="PS01127">
    <property type="entry name" value="EF_TS_2"/>
    <property type="match status" value="1"/>
</dbReference>
<comment type="function">
    <text evidence="6 7">Associates with the EF-Tu.GDP complex and induces the exchange of GDP to GTP. It remains bound to the aminoacyl-tRNA.EF-Tu.GTP complex up to the GTP hydrolysis stage on the ribosome.</text>
</comment>
<dbReference type="Proteomes" id="UP000295937">
    <property type="component" value="Unassembled WGS sequence"/>
</dbReference>
<dbReference type="EMBL" id="PDKR01000002">
    <property type="protein sequence ID" value="PPI88673.1"/>
    <property type="molecule type" value="Genomic_DNA"/>
</dbReference>
<dbReference type="CDD" id="cd14275">
    <property type="entry name" value="UBA_EF-Ts"/>
    <property type="match status" value="1"/>
</dbReference>
<dbReference type="AlphaFoldDB" id="A0A2P5T285"/>
<dbReference type="SUPFAM" id="SSF54713">
    <property type="entry name" value="Elongation factor Ts (EF-Ts), dimerisation domain"/>
    <property type="match status" value="1"/>
</dbReference>
<dbReference type="InterPro" id="IPR018101">
    <property type="entry name" value="Transl_elong_Ts_CS"/>
</dbReference>
<protein>
    <recommendedName>
        <fullName evidence="2 6">Elongation factor Ts</fullName>
        <shortName evidence="6">EF-Ts</shortName>
    </recommendedName>
</protein>
<dbReference type="SUPFAM" id="SSF46934">
    <property type="entry name" value="UBA-like"/>
    <property type="match status" value="1"/>
</dbReference>
<dbReference type="PANTHER" id="PTHR11741:SF0">
    <property type="entry name" value="ELONGATION FACTOR TS, MITOCHONDRIAL"/>
    <property type="match status" value="1"/>
</dbReference>
<dbReference type="FunFam" id="1.10.8.10:FF:000001">
    <property type="entry name" value="Elongation factor Ts"/>
    <property type="match status" value="1"/>
</dbReference>
<evidence type="ECO:0000256" key="3">
    <source>
        <dbReference type="ARBA" id="ARBA00022490"/>
    </source>
</evidence>
<dbReference type="InterPro" id="IPR001816">
    <property type="entry name" value="Transl_elong_EFTs/EF1B"/>
</dbReference>
<feature type="domain" description="Translation elongation factor EFTs/EF1B dimerisation" evidence="9">
    <location>
        <begin position="71"/>
        <end position="263"/>
    </location>
</feature>
<evidence type="ECO:0000256" key="6">
    <source>
        <dbReference type="HAMAP-Rule" id="MF_00050"/>
    </source>
</evidence>
<evidence type="ECO:0000256" key="1">
    <source>
        <dbReference type="ARBA" id="ARBA00005532"/>
    </source>
</evidence>
<dbReference type="PANTHER" id="PTHR11741">
    <property type="entry name" value="ELONGATION FACTOR TS"/>
    <property type="match status" value="1"/>
</dbReference>
<dbReference type="RefSeq" id="WP_136132510.1">
    <property type="nucleotide sequence ID" value="NZ_PDKR01000002.1"/>
</dbReference>
<dbReference type="GO" id="GO:0003746">
    <property type="term" value="F:translation elongation factor activity"/>
    <property type="evidence" value="ECO:0007669"/>
    <property type="project" value="UniProtKB-UniRule"/>
</dbReference>
<organism evidence="10 11">
    <name type="scientific">Candidatus Pantoea edessiphila</name>
    <dbReference type="NCBI Taxonomy" id="2044610"/>
    <lineage>
        <taxon>Bacteria</taxon>
        <taxon>Pseudomonadati</taxon>
        <taxon>Pseudomonadota</taxon>
        <taxon>Gammaproteobacteria</taxon>
        <taxon>Enterobacterales</taxon>
        <taxon>Erwiniaceae</taxon>
        <taxon>Pantoea</taxon>
    </lineage>
</organism>
<feature type="region of interest" description="Involved in Mg(2+) ion dislocation from EF-Tu" evidence="6">
    <location>
        <begin position="80"/>
        <end position="83"/>
    </location>
</feature>
<comment type="caution">
    <text evidence="10">The sequence shown here is derived from an EMBL/GenBank/DDBJ whole genome shotgun (WGS) entry which is preliminary data.</text>
</comment>
<comment type="subcellular location">
    <subcellularLocation>
        <location evidence="6 8">Cytoplasm</location>
    </subcellularLocation>
</comment>
<keyword evidence="3 6" id="KW-0963">Cytoplasm</keyword>
<comment type="similarity">
    <text evidence="1 6 7">Belongs to the EF-Ts family.</text>
</comment>
<accession>A0A2P5T285</accession>
<gene>
    <name evidence="6 10" type="primary">tsf</name>
    <name evidence="10" type="ORF">CRV09_02105</name>
</gene>
<dbReference type="GO" id="GO:0005737">
    <property type="term" value="C:cytoplasm"/>
    <property type="evidence" value="ECO:0007669"/>
    <property type="project" value="UniProtKB-SubCell"/>
</dbReference>
<evidence type="ECO:0000256" key="2">
    <source>
        <dbReference type="ARBA" id="ARBA00016956"/>
    </source>
</evidence>
<dbReference type="NCBIfam" id="TIGR00116">
    <property type="entry name" value="tsf"/>
    <property type="match status" value="1"/>
</dbReference>
<keyword evidence="4 6" id="KW-0251">Elongation factor</keyword>
<dbReference type="InterPro" id="IPR009060">
    <property type="entry name" value="UBA-like_sf"/>
</dbReference>
<dbReference type="Gene3D" id="3.30.479.20">
    <property type="entry name" value="Elongation factor Ts, dimerisation domain"/>
    <property type="match status" value="2"/>
</dbReference>
<evidence type="ECO:0000313" key="11">
    <source>
        <dbReference type="Proteomes" id="UP000295937"/>
    </source>
</evidence>
<sequence>MADINAALIKKLREYTGAGIMECKKILIEVNGDIDLAIENIRKSSSIKALKKINNVAVNGVIRAKILGNYGIILELNCETDFVTKNSDFLNFADKLIDAVSINPKIDIIQLNKQFAEERSELIAKIGENILIKRINILKGNELGLYLHRDRIGVLVSGLNINKTLIKNIAMHIAASQPIFITPEDIPSNILEKEYKIQMEIAKKSNSSKNFTEKIVEGRMKKFVNEISLTGQMFIMDLNKTVGHILKESKAEIINFIRFELGEKIGILKKNKSC</sequence>
<keyword evidence="5 6" id="KW-0648">Protein biosynthesis</keyword>
<dbReference type="Gene3D" id="1.10.8.10">
    <property type="entry name" value="DNA helicase RuvA subunit, C-terminal domain"/>
    <property type="match status" value="1"/>
</dbReference>
<reference evidence="10 11" key="1">
    <citation type="journal article" date="2018" name="Genome Biol. Evol.">
        <title>Cladogenesis and Genomic Streamlining in Extracellular Endosymbionts of Tropical Stink Bugs.</title>
        <authorList>
            <person name="Otero-Bravo A."/>
            <person name="Goffredi S."/>
            <person name="Sabree Z.L."/>
        </authorList>
    </citation>
    <scope>NUCLEOTIDE SEQUENCE [LARGE SCALE GENOMIC DNA]</scope>
    <source>
        <strain evidence="10 11">SoEO</strain>
    </source>
</reference>
<proteinExistence type="inferred from homology"/>
<dbReference type="FunFam" id="1.10.286.20:FF:000001">
    <property type="entry name" value="Elongation factor Ts"/>
    <property type="match status" value="1"/>
</dbReference>
<evidence type="ECO:0000256" key="7">
    <source>
        <dbReference type="RuleBase" id="RU000642"/>
    </source>
</evidence>